<dbReference type="Proteomes" id="UP000528457">
    <property type="component" value="Unassembled WGS sequence"/>
</dbReference>
<gene>
    <name evidence="1" type="ORF">HNR48_001544</name>
</gene>
<keyword evidence="2" id="KW-1185">Reference proteome</keyword>
<evidence type="ECO:0000313" key="1">
    <source>
        <dbReference type="EMBL" id="MBB6521266.1"/>
    </source>
</evidence>
<dbReference type="EMBL" id="JACHHT010000001">
    <property type="protein sequence ID" value="MBB6521266.1"/>
    <property type="molecule type" value="Genomic_DNA"/>
</dbReference>
<evidence type="ECO:0008006" key="3">
    <source>
        <dbReference type="Google" id="ProtNLM"/>
    </source>
</evidence>
<sequence>MFNSTLKLSNRLPNALLSLLLAVVCVLPVAKAKAANLETLTAAEDIGILSQSIVKNYFYLGENLNASRSSQKLKEHIQTIDASLATLKSSSVAAKIEDDLMFIEVIWADLKDTLAQEYTRDTGLLVVDMGEVLLEGSENIANALYDNDIQKSGMIDIIEHQRYLIERMAKLYIISIAGFKDFNVVKQTNNTVQTFDEGLAKIESNSYPEQVSKKVERLRKRWDSSRTFYLNVQEGDLPRTIFFNTEMIERLLEDIFDHHK</sequence>
<reference evidence="1 2" key="1">
    <citation type="submission" date="2020-08" db="EMBL/GenBank/DDBJ databases">
        <title>Genomic Encyclopedia of Type Strains, Phase IV (KMG-IV): sequencing the most valuable type-strain genomes for metagenomic binning, comparative biology and taxonomic classification.</title>
        <authorList>
            <person name="Goeker M."/>
        </authorList>
    </citation>
    <scope>NUCLEOTIDE SEQUENCE [LARGE SCALE GENOMIC DNA]</scope>
    <source>
        <strain evidence="1 2">DSM 22368</strain>
    </source>
</reference>
<evidence type="ECO:0000313" key="2">
    <source>
        <dbReference type="Proteomes" id="UP000528457"/>
    </source>
</evidence>
<comment type="caution">
    <text evidence="1">The sequence shown here is derived from an EMBL/GenBank/DDBJ whole genome shotgun (WGS) entry which is preliminary data.</text>
</comment>
<organism evidence="1 2">
    <name type="scientific">Pseudoteredinibacter isoporae</name>
    <dbReference type="NCBI Taxonomy" id="570281"/>
    <lineage>
        <taxon>Bacteria</taxon>
        <taxon>Pseudomonadati</taxon>
        <taxon>Pseudomonadota</taxon>
        <taxon>Gammaproteobacteria</taxon>
        <taxon>Cellvibrionales</taxon>
        <taxon>Cellvibrionaceae</taxon>
        <taxon>Pseudoteredinibacter</taxon>
    </lineage>
</organism>
<dbReference type="RefSeq" id="WP_166848966.1">
    <property type="nucleotide sequence ID" value="NZ_JAAONY010000001.1"/>
</dbReference>
<dbReference type="InParanoid" id="A0A7X0MV20"/>
<protein>
    <recommendedName>
        <fullName evidence="3">Type IV pili methyl-accepting chemotaxis transducer N-term</fullName>
    </recommendedName>
</protein>
<proteinExistence type="predicted"/>
<dbReference type="AlphaFoldDB" id="A0A7X0MV20"/>
<name>A0A7X0MV20_9GAMM</name>
<accession>A0A7X0MV20</accession>